<dbReference type="CDD" id="cd06261">
    <property type="entry name" value="TM_PBP2"/>
    <property type="match status" value="1"/>
</dbReference>
<keyword evidence="6 7" id="KW-0472">Membrane</keyword>
<accession>A0A7X1J623</accession>
<evidence type="ECO:0000256" key="3">
    <source>
        <dbReference type="ARBA" id="ARBA00022475"/>
    </source>
</evidence>
<dbReference type="EMBL" id="JACMSF010000023">
    <property type="protein sequence ID" value="MBC2904235.1"/>
    <property type="molecule type" value="Genomic_DNA"/>
</dbReference>
<evidence type="ECO:0000256" key="4">
    <source>
        <dbReference type="ARBA" id="ARBA00022692"/>
    </source>
</evidence>
<comment type="subcellular location">
    <subcellularLocation>
        <location evidence="1 7">Cell membrane</location>
        <topology evidence="1 7">Multi-pass membrane protein</topology>
    </subcellularLocation>
</comment>
<feature type="domain" description="ABC transmembrane type-1" evidence="8">
    <location>
        <begin position="93"/>
        <end position="286"/>
    </location>
</feature>
<comment type="similarity">
    <text evidence="7">Belongs to the binding-protein-dependent transport system permease family.</text>
</comment>
<dbReference type="PANTHER" id="PTHR43744:SF12">
    <property type="entry name" value="ABC TRANSPORTER PERMEASE PROTEIN MG189-RELATED"/>
    <property type="match status" value="1"/>
</dbReference>
<dbReference type="Gene3D" id="1.10.3720.10">
    <property type="entry name" value="MetI-like"/>
    <property type="match status" value="1"/>
</dbReference>
<reference evidence="9 10" key="1">
    <citation type="submission" date="2020-08" db="EMBL/GenBank/DDBJ databases">
        <title>Streptomyces sp. PSKA01 genome sequencing and assembly.</title>
        <authorList>
            <person name="Mandal S."/>
            <person name="Maiti P.K."/>
            <person name="Das P."/>
        </authorList>
    </citation>
    <scope>NUCLEOTIDE SEQUENCE [LARGE SCALE GENOMIC DNA]</scope>
    <source>
        <strain evidence="9 10">PSKA01</strain>
    </source>
</reference>
<keyword evidence="2 7" id="KW-0813">Transport</keyword>
<keyword evidence="4 7" id="KW-0812">Transmembrane</keyword>
<name>A0A7X1J623_9ACTN</name>
<evidence type="ECO:0000256" key="5">
    <source>
        <dbReference type="ARBA" id="ARBA00022989"/>
    </source>
</evidence>
<dbReference type="GO" id="GO:0005886">
    <property type="term" value="C:plasma membrane"/>
    <property type="evidence" value="ECO:0007669"/>
    <property type="project" value="UniProtKB-SubCell"/>
</dbReference>
<feature type="transmembrane region" description="Helical" evidence="7">
    <location>
        <begin position="263"/>
        <end position="286"/>
    </location>
</feature>
<organism evidence="9 10">
    <name type="scientific">Streptomyces cupreus</name>
    <dbReference type="NCBI Taxonomy" id="2759956"/>
    <lineage>
        <taxon>Bacteria</taxon>
        <taxon>Bacillati</taxon>
        <taxon>Actinomycetota</taxon>
        <taxon>Actinomycetes</taxon>
        <taxon>Kitasatosporales</taxon>
        <taxon>Streptomycetaceae</taxon>
        <taxon>Streptomyces</taxon>
    </lineage>
</organism>
<dbReference type="Proteomes" id="UP000584670">
    <property type="component" value="Unassembled WGS sequence"/>
</dbReference>
<proteinExistence type="inferred from homology"/>
<dbReference type="SUPFAM" id="SSF161098">
    <property type="entry name" value="MetI-like"/>
    <property type="match status" value="1"/>
</dbReference>
<feature type="transmembrane region" description="Helical" evidence="7">
    <location>
        <begin position="128"/>
        <end position="152"/>
    </location>
</feature>
<evidence type="ECO:0000256" key="7">
    <source>
        <dbReference type="RuleBase" id="RU363032"/>
    </source>
</evidence>
<evidence type="ECO:0000313" key="9">
    <source>
        <dbReference type="EMBL" id="MBC2904235.1"/>
    </source>
</evidence>
<dbReference type="Pfam" id="PF00528">
    <property type="entry name" value="BPD_transp_1"/>
    <property type="match status" value="1"/>
</dbReference>
<evidence type="ECO:0000313" key="10">
    <source>
        <dbReference type="Proteomes" id="UP000584670"/>
    </source>
</evidence>
<dbReference type="InterPro" id="IPR000515">
    <property type="entry name" value="MetI-like"/>
</dbReference>
<feature type="transmembrane region" description="Helical" evidence="7">
    <location>
        <begin position="208"/>
        <end position="229"/>
    </location>
</feature>
<sequence length="301" mass="32479">MSSLAIRKASPAAGTTPGTAQGPPLRRRIALVPTITLLIGAIYCLLPVAWVVIAATKSGSELFSTFTFLPGSGFADNIKDLSAYRDGVYWKWMGNSALYAGLGALLSTVVSAFSGYALAIYRFRGRETIFNVLLAGVLMPPVILAIPQYLLLAKADVTDSYLSVLLPLILSPYGVYLARIYATAAVPADVVEAGRMDGASEWRIFTRVALPMMVPGLVTVFLFQFVAVWNNFLLPYIMLSDDEKFPITLGLYTLLEQGANTPALYTLVITGALLAVIPLVALFLVIQRFWSLDLLSGAVKS</sequence>
<evidence type="ECO:0000256" key="2">
    <source>
        <dbReference type="ARBA" id="ARBA00022448"/>
    </source>
</evidence>
<dbReference type="GO" id="GO:0055085">
    <property type="term" value="P:transmembrane transport"/>
    <property type="evidence" value="ECO:0007669"/>
    <property type="project" value="InterPro"/>
</dbReference>
<dbReference type="AlphaFoldDB" id="A0A7X1J623"/>
<keyword evidence="5 7" id="KW-1133">Transmembrane helix</keyword>
<keyword evidence="10" id="KW-1185">Reference proteome</keyword>
<comment type="caution">
    <text evidence="9">The sequence shown here is derived from an EMBL/GenBank/DDBJ whole genome shotgun (WGS) entry which is preliminary data.</text>
</comment>
<dbReference type="RefSeq" id="WP_186284105.1">
    <property type="nucleotide sequence ID" value="NZ_JACMSF010000023.1"/>
</dbReference>
<feature type="transmembrane region" description="Helical" evidence="7">
    <location>
        <begin position="29"/>
        <end position="53"/>
    </location>
</feature>
<dbReference type="PANTHER" id="PTHR43744">
    <property type="entry name" value="ABC TRANSPORTER PERMEASE PROTEIN MG189-RELATED-RELATED"/>
    <property type="match status" value="1"/>
</dbReference>
<dbReference type="InterPro" id="IPR035906">
    <property type="entry name" value="MetI-like_sf"/>
</dbReference>
<dbReference type="PROSITE" id="PS50928">
    <property type="entry name" value="ABC_TM1"/>
    <property type="match status" value="1"/>
</dbReference>
<evidence type="ECO:0000259" key="8">
    <source>
        <dbReference type="PROSITE" id="PS50928"/>
    </source>
</evidence>
<feature type="transmembrane region" description="Helical" evidence="7">
    <location>
        <begin position="164"/>
        <end position="187"/>
    </location>
</feature>
<feature type="transmembrane region" description="Helical" evidence="7">
    <location>
        <begin position="97"/>
        <end position="121"/>
    </location>
</feature>
<gene>
    <name evidence="9" type="ORF">H4N64_21900</name>
</gene>
<evidence type="ECO:0000256" key="6">
    <source>
        <dbReference type="ARBA" id="ARBA00023136"/>
    </source>
</evidence>
<evidence type="ECO:0000256" key="1">
    <source>
        <dbReference type="ARBA" id="ARBA00004651"/>
    </source>
</evidence>
<protein>
    <submittedName>
        <fullName evidence="9">Carbohydrate ABC transporter permease</fullName>
    </submittedName>
</protein>
<keyword evidence="3" id="KW-1003">Cell membrane</keyword>